<dbReference type="Proteomes" id="UP001183607">
    <property type="component" value="Unassembled WGS sequence"/>
</dbReference>
<feature type="region of interest" description="Disordered" evidence="1">
    <location>
        <begin position="1"/>
        <end position="29"/>
    </location>
</feature>
<dbReference type="EMBL" id="JAVRER010000017">
    <property type="protein sequence ID" value="MDT0416495.1"/>
    <property type="molecule type" value="Genomic_DNA"/>
</dbReference>
<protein>
    <submittedName>
        <fullName evidence="2">Acyl-CoA dehydrogenase</fullName>
    </submittedName>
</protein>
<dbReference type="Gene3D" id="2.40.110.10">
    <property type="entry name" value="Butyryl-CoA Dehydrogenase, subunit A, domain 2"/>
    <property type="match status" value="1"/>
</dbReference>
<proteinExistence type="predicted"/>
<dbReference type="SUPFAM" id="SSF56645">
    <property type="entry name" value="Acyl-CoA dehydrogenase NM domain-like"/>
    <property type="match status" value="1"/>
</dbReference>
<evidence type="ECO:0000256" key="1">
    <source>
        <dbReference type="SAM" id="MobiDB-lite"/>
    </source>
</evidence>
<organism evidence="2 3">
    <name type="scientific">Streptomyces evansiae</name>
    <dbReference type="NCBI Taxonomy" id="3075535"/>
    <lineage>
        <taxon>Bacteria</taxon>
        <taxon>Bacillati</taxon>
        <taxon>Actinomycetota</taxon>
        <taxon>Actinomycetes</taxon>
        <taxon>Kitasatosporales</taxon>
        <taxon>Streptomycetaceae</taxon>
        <taxon>Streptomyces</taxon>
    </lineage>
</organism>
<evidence type="ECO:0000313" key="2">
    <source>
        <dbReference type="EMBL" id="MDT0416495.1"/>
    </source>
</evidence>
<dbReference type="InterPro" id="IPR009100">
    <property type="entry name" value="AcylCoA_DH/oxidase_NM_dom_sf"/>
</dbReference>
<feature type="compositionally biased region" description="Pro residues" evidence="1">
    <location>
        <begin position="1"/>
        <end position="12"/>
    </location>
</feature>
<dbReference type="RefSeq" id="WP_311677061.1">
    <property type="nucleotide sequence ID" value="NZ_JAVRER010000017.1"/>
</dbReference>
<name>A0ABD5E5A8_9ACTN</name>
<evidence type="ECO:0000313" key="3">
    <source>
        <dbReference type="Proteomes" id="UP001183607"/>
    </source>
</evidence>
<dbReference type="AlphaFoldDB" id="A0ABD5E5A8"/>
<reference evidence="3" key="1">
    <citation type="submission" date="2023-07" db="EMBL/GenBank/DDBJ databases">
        <title>30 novel species of actinomycetes from the DSMZ collection.</title>
        <authorList>
            <person name="Nouioui I."/>
        </authorList>
    </citation>
    <scope>NUCLEOTIDE SEQUENCE [LARGE SCALE GENOMIC DNA]</scope>
    <source>
        <strain evidence="3">DSM 41982</strain>
    </source>
</reference>
<gene>
    <name evidence="2" type="ORF">RM574_13460</name>
</gene>
<accession>A0ABD5E5A8</accession>
<dbReference type="InterPro" id="IPR046373">
    <property type="entry name" value="Acyl-CoA_Oxase/DH_mid-dom_sf"/>
</dbReference>
<comment type="caution">
    <text evidence="2">The sequence shown here is derived from an EMBL/GenBank/DDBJ whole genome shotgun (WGS) entry which is preliminary data.</text>
</comment>
<sequence>MNHRSPPAPEPPDGGAVLPPGDAGVAQPGDFDAASARAGTAARFAVAVRQIEEGGLRFPLPGGGATGLRFAGLRGVAEEDLAVARLVEGHTDALAILAELDGPPPAPGQRWGVWAAEPPGEGVRATHDPTADAWTLSGLKQYASGAHSCTHALVTARTEDGQRLFAVRLDPAAYEPVPGTWPALGMAGSDTPDVRFDGAPALPVGEIDAYVRRPGFAHGGVGVAACWLGGAHAVAGALRRAAARRASPFTDAHLGAVDIELYAAGLVMERAAAEIDADPQDTGGGAAQRALRVRALVAACCERVLTHVGRATGAGPLCHDPRHARAVADLTVYVRQHHAERDLAALGAHVAGRAET</sequence>